<name>V5WG61_9SPIO</name>
<evidence type="ECO:0000313" key="2">
    <source>
        <dbReference type="Proteomes" id="UP000018680"/>
    </source>
</evidence>
<dbReference type="KEGG" id="slr:L21SP2_1384"/>
<evidence type="ECO:0000313" key="1">
    <source>
        <dbReference type="EMBL" id="AHC14783.1"/>
    </source>
</evidence>
<reference evidence="1 2" key="1">
    <citation type="journal article" date="2015" name="Stand. Genomic Sci.">
        <title>Complete genome sequence and description of Salinispira pacifica gen. nov., sp. nov., a novel spirochaete isolated form a hypersaline microbial mat.</title>
        <authorList>
            <person name="Ben Hania W."/>
            <person name="Joseph M."/>
            <person name="Schumann P."/>
            <person name="Bunk B."/>
            <person name="Fiebig A."/>
            <person name="Sproer C."/>
            <person name="Klenk H.P."/>
            <person name="Fardeau M.L."/>
            <person name="Spring S."/>
        </authorList>
    </citation>
    <scope>NUCLEOTIDE SEQUENCE [LARGE SCALE GENOMIC DNA]</scope>
    <source>
        <strain evidence="1 2">L21-RPul-D2</strain>
    </source>
</reference>
<sequence>MGSGYVHNTGEHIRKILFVDTFLIIRYYYFKVQGGLFGPGLR</sequence>
<accession>V5WG61</accession>
<dbReference type="EMBL" id="CP006939">
    <property type="protein sequence ID" value="AHC14783.1"/>
    <property type="molecule type" value="Genomic_DNA"/>
</dbReference>
<dbReference type="HOGENOM" id="CLU_3257631_0_0_12"/>
<proteinExistence type="predicted"/>
<dbReference type="AlphaFoldDB" id="V5WG61"/>
<protein>
    <submittedName>
        <fullName evidence="1">Uncharacterized protein</fullName>
    </submittedName>
</protein>
<gene>
    <name evidence="1" type="ORF">L21SP2_1384</name>
</gene>
<organism evidence="1 2">
    <name type="scientific">Salinispira pacifica</name>
    <dbReference type="NCBI Taxonomy" id="1307761"/>
    <lineage>
        <taxon>Bacteria</taxon>
        <taxon>Pseudomonadati</taxon>
        <taxon>Spirochaetota</taxon>
        <taxon>Spirochaetia</taxon>
        <taxon>Spirochaetales</taxon>
        <taxon>Spirochaetaceae</taxon>
        <taxon>Salinispira</taxon>
    </lineage>
</organism>
<keyword evidence="2" id="KW-1185">Reference proteome</keyword>
<dbReference type="Proteomes" id="UP000018680">
    <property type="component" value="Chromosome"/>
</dbReference>